<organism evidence="2 3">
    <name type="scientific">Gluconacetobacter takamatsuzukensis</name>
    <dbReference type="NCBI Taxonomy" id="1286190"/>
    <lineage>
        <taxon>Bacteria</taxon>
        <taxon>Pseudomonadati</taxon>
        <taxon>Pseudomonadota</taxon>
        <taxon>Alphaproteobacteria</taxon>
        <taxon>Acetobacterales</taxon>
        <taxon>Acetobacteraceae</taxon>
        <taxon>Gluconacetobacter</taxon>
    </lineage>
</organism>
<accession>A0A7W4KEU0</accession>
<evidence type="ECO:0000313" key="3">
    <source>
        <dbReference type="Proteomes" id="UP000540556"/>
    </source>
</evidence>
<gene>
    <name evidence="2" type="ORF">HLH27_11665</name>
</gene>
<keyword evidence="3" id="KW-1185">Reference proteome</keyword>
<feature type="transmembrane region" description="Helical" evidence="1">
    <location>
        <begin position="87"/>
        <end position="104"/>
    </location>
</feature>
<name>A0A7W4KEU0_9PROT</name>
<comment type="caution">
    <text evidence="2">The sequence shown here is derived from an EMBL/GenBank/DDBJ whole genome shotgun (WGS) entry which is preliminary data.</text>
</comment>
<dbReference type="RefSeq" id="WP_182950196.1">
    <property type="nucleotide sequence ID" value="NZ_JABEQK010000008.1"/>
</dbReference>
<keyword evidence="1" id="KW-0472">Membrane</keyword>
<reference evidence="2 3" key="1">
    <citation type="submission" date="2020-04" db="EMBL/GenBank/DDBJ databases">
        <title>Description of novel Gluconacetobacter.</title>
        <authorList>
            <person name="Sombolestani A."/>
        </authorList>
    </citation>
    <scope>NUCLEOTIDE SEQUENCE [LARGE SCALE GENOMIC DNA]</scope>
    <source>
        <strain evidence="2 3">LMG 27800</strain>
    </source>
</reference>
<protein>
    <submittedName>
        <fullName evidence="2">Uncharacterized protein</fullName>
    </submittedName>
</protein>
<dbReference type="AlphaFoldDB" id="A0A7W4KEU0"/>
<dbReference type="Proteomes" id="UP000540556">
    <property type="component" value="Unassembled WGS sequence"/>
</dbReference>
<feature type="transmembrane region" description="Helical" evidence="1">
    <location>
        <begin position="63"/>
        <end position="81"/>
    </location>
</feature>
<evidence type="ECO:0000256" key="1">
    <source>
        <dbReference type="SAM" id="Phobius"/>
    </source>
</evidence>
<sequence length="129" mass="13990">MMATQKTVAGPIPASEEMFGYKKVKEDLPDRIMTMAEKNSETERTLRLRAQTFQLIDALTQRFIALCAFAGAMFTTYELAISGHESAAIAVGSSTAIAVVGSFLREVAGKARQANKGTQKAEKKEESPT</sequence>
<evidence type="ECO:0000313" key="2">
    <source>
        <dbReference type="EMBL" id="MBB2205669.1"/>
    </source>
</evidence>
<dbReference type="EMBL" id="JABEQK010000008">
    <property type="protein sequence ID" value="MBB2205669.1"/>
    <property type="molecule type" value="Genomic_DNA"/>
</dbReference>
<proteinExistence type="predicted"/>
<keyword evidence="1" id="KW-1133">Transmembrane helix</keyword>
<keyword evidence="1" id="KW-0812">Transmembrane</keyword>